<dbReference type="PANTHER" id="PTHR33705:SF2">
    <property type="entry name" value="PHOSPHOCARRIER PROTEIN NPR"/>
    <property type="match status" value="1"/>
</dbReference>
<evidence type="ECO:0000313" key="6">
    <source>
        <dbReference type="Proteomes" id="UP001596528"/>
    </source>
</evidence>
<dbReference type="PROSITE" id="PS51350">
    <property type="entry name" value="PTS_HPR_DOM"/>
    <property type="match status" value="1"/>
</dbReference>
<protein>
    <submittedName>
        <fullName evidence="5">HPr family phosphocarrier protein</fullName>
    </submittedName>
</protein>
<gene>
    <name evidence="5" type="ORF">ACFQWB_07135</name>
</gene>
<name>A0ABW2V3U4_9BACL</name>
<proteinExistence type="predicted"/>
<organism evidence="5 6">
    <name type="scientific">Paenibacillus thermoaerophilus</name>
    <dbReference type="NCBI Taxonomy" id="1215385"/>
    <lineage>
        <taxon>Bacteria</taxon>
        <taxon>Bacillati</taxon>
        <taxon>Bacillota</taxon>
        <taxon>Bacilli</taxon>
        <taxon>Bacillales</taxon>
        <taxon>Paenibacillaceae</taxon>
        <taxon>Paenibacillus</taxon>
    </lineage>
</organism>
<dbReference type="Pfam" id="PF00381">
    <property type="entry name" value="PTS-HPr"/>
    <property type="match status" value="1"/>
</dbReference>
<keyword evidence="2" id="KW-0963">Cytoplasm</keyword>
<dbReference type="PANTHER" id="PTHR33705">
    <property type="entry name" value="PHOSPHOCARRIER PROTEIN HPR"/>
    <property type="match status" value="1"/>
</dbReference>
<dbReference type="PRINTS" id="PR00107">
    <property type="entry name" value="PHOSPHOCPHPR"/>
</dbReference>
<keyword evidence="6" id="KW-1185">Reference proteome</keyword>
<keyword evidence="3" id="KW-0598">Phosphotransferase system</keyword>
<reference evidence="6" key="1">
    <citation type="journal article" date="2019" name="Int. J. Syst. Evol. Microbiol.">
        <title>The Global Catalogue of Microorganisms (GCM) 10K type strain sequencing project: providing services to taxonomists for standard genome sequencing and annotation.</title>
        <authorList>
            <consortium name="The Broad Institute Genomics Platform"/>
            <consortium name="The Broad Institute Genome Sequencing Center for Infectious Disease"/>
            <person name="Wu L."/>
            <person name="Ma J."/>
        </authorList>
    </citation>
    <scope>NUCLEOTIDE SEQUENCE [LARGE SCALE GENOMIC DNA]</scope>
    <source>
        <strain evidence="6">JCM 18657</strain>
    </source>
</reference>
<evidence type="ECO:0000256" key="3">
    <source>
        <dbReference type="ARBA" id="ARBA00022683"/>
    </source>
</evidence>
<dbReference type="InterPro" id="IPR035895">
    <property type="entry name" value="HPr-like_sf"/>
</dbReference>
<evidence type="ECO:0000313" key="5">
    <source>
        <dbReference type="EMBL" id="MFC7749710.1"/>
    </source>
</evidence>
<dbReference type="EMBL" id="JBHTGQ010000016">
    <property type="protein sequence ID" value="MFC7749710.1"/>
    <property type="molecule type" value="Genomic_DNA"/>
</dbReference>
<dbReference type="InterPro" id="IPR050399">
    <property type="entry name" value="HPr"/>
</dbReference>
<comment type="caution">
    <text evidence="5">The sequence shown here is derived from an EMBL/GenBank/DDBJ whole genome shotgun (WGS) entry which is preliminary data.</text>
</comment>
<dbReference type="NCBIfam" id="TIGR01003">
    <property type="entry name" value="PTS_HPr_family"/>
    <property type="match status" value="1"/>
</dbReference>
<accession>A0ABW2V3U4</accession>
<dbReference type="InterPro" id="IPR000032">
    <property type="entry name" value="HPr-like"/>
</dbReference>
<dbReference type="Gene3D" id="3.30.1340.10">
    <property type="entry name" value="HPr-like"/>
    <property type="match status" value="1"/>
</dbReference>
<feature type="domain" description="HPr" evidence="4">
    <location>
        <begin position="1"/>
        <end position="86"/>
    </location>
</feature>
<evidence type="ECO:0000259" key="4">
    <source>
        <dbReference type="PROSITE" id="PS51350"/>
    </source>
</evidence>
<dbReference type="SUPFAM" id="SSF55594">
    <property type="entry name" value="HPr-like"/>
    <property type="match status" value="1"/>
</dbReference>
<dbReference type="RefSeq" id="WP_138790389.1">
    <property type="nucleotide sequence ID" value="NZ_JBHTGQ010000016.1"/>
</dbReference>
<dbReference type="Proteomes" id="UP001596528">
    <property type="component" value="Unassembled WGS sequence"/>
</dbReference>
<evidence type="ECO:0000256" key="1">
    <source>
        <dbReference type="ARBA" id="ARBA00004496"/>
    </source>
</evidence>
<sequence>MITKTFTVLNPAGFHVRPIKAFVQAASQFPCKINVINKGKKVNGKSSLSMLTLGIAAQDEVTLEIDGEQEEEAMKVLGELLVKIHE</sequence>
<evidence type="ECO:0000256" key="2">
    <source>
        <dbReference type="ARBA" id="ARBA00022490"/>
    </source>
</evidence>
<comment type="subcellular location">
    <subcellularLocation>
        <location evidence="1">Cytoplasm</location>
    </subcellularLocation>
</comment>